<evidence type="ECO:0000313" key="1">
    <source>
        <dbReference type="EMBL" id="CAF4585085.1"/>
    </source>
</evidence>
<evidence type="ECO:0000313" key="2">
    <source>
        <dbReference type="EMBL" id="CAF4674653.1"/>
    </source>
</evidence>
<dbReference type="EMBL" id="CAJOBH010094983">
    <property type="protein sequence ID" value="CAF4585085.1"/>
    <property type="molecule type" value="Genomic_DNA"/>
</dbReference>
<dbReference type="Proteomes" id="UP000681720">
    <property type="component" value="Unassembled WGS sequence"/>
</dbReference>
<evidence type="ECO:0000313" key="4">
    <source>
        <dbReference type="Proteomes" id="UP000681720"/>
    </source>
</evidence>
<reference evidence="3" key="1">
    <citation type="submission" date="2021-02" db="EMBL/GenBank/DDBJ databases">
        <authorList>
            <person name="Nowell W R."/>
        </authorList>
    </citation>
    <scope>NUCLEOTIDE SEQUENCE</scope>
</reference>
<dbReference type="Proteomes" id="UP000681967">
    <property type="component" value="Unassembled WGS sequence"/>
</dbReference>
<gene>
    <name evidence="1" type="ORF">BYL167_LOCUS39473</name>
    <name evidence="2" type="ORF">BYL167_LOCUS43106</name>
    <name evidence="3" type="ORF">GIL414_LOCUS45462</name>
</gene>
<organism evidence="3 4">
    <name type="scientific">Rotaria magnacalcarata</name>
    <dbReference type="NCBI Taxonomy" id="392030"/>
    <lineage>
        <taxon>Eukaryota</taxon>
        <taxon>Metazoa</taxon>
        <taxon>Spiralia</taxon>
        <taxon>Gnathifera</taxon>
        <taxon>Rotifera</taxon>
        <taxon>Eurotatoria</taxon>
        <taxon>Bdelloidea</taxon>
        <taxon>Philodinida</taxon>
        <taxon>Philodinidae</taxon>
        <taxon>Rotaria</taxon>
    </lineage>
</organism>
<evidence type="ECO:0000313" key="3">
    <source>
        <dbReference type="EMBL" id="CAF4758825.1"/>
    </source>
</evidence>
<comment type="caution">
    <text evidence="3">The sequence shown here is derived from an EMBL/GenBank/DDBJ whole genome shotgun (WGS) entry which is preliminary data.</text>
</comment>
<dbReference type="AlphaFoldDB" id="A0A8S3AXD7"/>
<dbReference type="EMBL" id="CAJOBJ010140080">
    <property type="protein sequence ID" value="CAF4758825.1"/>
    <property type="molecule type" value="Genomic_DNA"/>
</dbReference>
<dbReference type="EMBL" id="CAJOBH010113666">
    <property type="protein sequence ID" value="CAF4674653.1"/>
    <property type="molecule type" value="Genomic_DNA"/>
</dbReference>
<protein>
    <submittedName>
        <fullName evidence="3">Uncharacterized protein</fullName>
    </submittedName>
</protein>
<proteinExistence type="predicted"/>
<feature type="non-terminal residue" evidence="3">
    <location>
        <position position="1"/>
    </location>
</feature>
<name>A0A8S3AXD7_9BILA</name>
<accession>A0A8S3AXD7</accession>
<sequence length="52" mass="6089">MCYLSQSNRRKTPYLCTVLRADRGELEVPCDRIISPLKREQCSRLLFLEPSC</sequence>